<comment type="pathway">
    <text evidence="1">Phospholipid metabolism; phosphatidylcholine biosynthesis.</text>
</comment>
<evidence type="ECO:0000256" key="8">
    <source>
        <dbReference type="ARBA" id="ARBA00047841"/>
    </source>
</evidence>
<dbReference type="OMA" id="KSYWTEH"/>
<dbReference type="PANTHER" id="PTHR44307:SF2">
    <property type="entry name" value="PHOSPHOETHANOLAMINE METHYLTRANSFERASE ISOFORM X1"/>
    <property type="match status" value="1"/>
</dbReference>
<dbReference type="Ensembl" id="ENSSPUT00000011213.1">
    <property type="protein sequence ID" value="ENSSPUP00000010508.1"/>
    <property type="gene ID" value="ENSSPUG00000008090.1"/>
</dbReference>
<keyword evidence="4" id="KW-0808">Transferase</keyword>
<evidence type="ECO:0000259" key="11">
    <source>
        <dbReference type="Pfam" id="PF13649"/>
    </source>
</evidence>
<evidence type="ECO:0000259" key="10">
    <source>
        <dbReference type="Pfam" id="PF08241"/>
    </source>
</evidence>
<evidence type="ECO:0000256" key="3">
    <source>
        <dbReference type="ARBA" id="ARBA00022603"/>
    </source>
</evidence>
<evidence type="ECO:0000313" key="13">
    <source>
        <dbReference type="Proteomes" id="UP000694392"/>
    </source>
</evidence>
<feature type="domain" description="Methyltransferase" evidence="11">
    <location>
        <begin position="50"/>
        <end position="143"/>
    </location>
</feature>
<comment type="catalytic activity">
    <reaction evidence="6">
        <text>N,N-dimethylethanolamine phosphate + S-adenosyl-L-methionine = phosphocholine + S-adenosyl-L-homocysteine + H(+)</text>
        <dbReference type="Rhea" id="RHEA:25325"/>
        <dbReference type="ChEBI" id="CHEBI:15378"/>
        <dbReference type="ChEBI" id="CHEBI:57856"/>
        <dbReference type="ChEBI" id="CHEBI:58641"/>
        <dbReference type="ChEBI" id="CHEBI:59789"/>
        <dbReference type="ChEBI" id="CHEBI:295975"/>
        <dbReference type="EC" id="2.1.1.103"/>
    </reaction>
    <physiologicalReaction direction="left-to-right" evidence="6">
        <dbReference type="Rhea" id="RHEA:25326"/>
    </physiologicalReaction>
</comment>
<accession>A0A8D0GTD3</accession>
<dbReference type="PANTHER" id="PTHR44307">
    <property type="entry name" value="PHOSPHOETHANOLAMINE METHYLTRANSFERASE"/>
    <property type="match status" value="1"/>
</dbReference>
<keyword evidence="13" id="KW-1185">Reference proteome</keyword>
<dbReference type="GO" id="GO:0032259">
    <property type="term" value="P:methylation"/>
    <property type="evidence" value="ECO:0007669"/>
    <property type="project" value="UniProtKB-KW"/>
</dbReference>
<dbReference type="EC" id="2.1.1.103" evidence="5"/>
<proteinExistence type="predicted"/>
<keyword evidence="3" id="KW-0489">Methyltransferase</keyword>
<evidence type="ECO:0000313" key="12">
    <source>
        <dbReference type="Ensembl" id="ENSSPUP00000010508.1"/>
    </source>
</evidence>
<dbReference type="SUPFAM" id="SSF53335">
    <property type="entry name" value="S-adenosyl-L-methionine-dependent methyltransferases"/>
    <property type="match status" value="2"/>
</dbReference>
<reference evidence="12" key="1">
    <citation type="submission" date="2025-08" db="UniProtKB">
        <authorList>
            <consortium name="Ensembl"/>
        </authorList>
    </citation>
    <scope>IDENTIFICATION</scope>
</reference>
<evidence type="ECO:0000256" key="1">
    <source>
        <dbReference type="ARBA" id="ARBA00004969"/>
    </source>
</evidence>
<feature type="domain" description="Methyltransferase type 11" evidence="10">
    <location>
        <begin position="286"/>
        <end position="380"/>
    </location>
</feature>
<comment type="catalytic activity">
    <reaction evidence="7">
        <text>phosphoethanolamine + S-adenosyl-L-methionine = N-methylethanolamine phosphate + S-adenosyl-L-homocysteine + H(+)</text>
        <dbReference type="Rhea" id="RHEA:20365"/>
        <dbReference type="ChEBI" id="CHEBI:15378"/>
        <dbReference type="ChEBI" id="CHEBI:57781"/>
        <dbReference type="ChEBI" id="CHEBI:57856"/>
        <dbReference type="ChEBI" id="CHEBI:58190"/>
        <dbReference type="ChEBI" id="CHEBI:59789"/>
        <dbReference type="EC" id="2.1.1.103"/>
    </reaction>
    <physiologicalReaction direction="left-to-right" evidence="7">
        <dbReference type="Rhea" id="RHEA:20366"/>
    </physiologicalReaction>
</comment>
<dbReference type="GO" id="GO:0000234">
    <property type="term" value="F:phosphoethanolamine N-methyltransferase activity"/>
    <property type="evidence" value="ECO:0007669"/>
    <property type="project" value="UniProtKB-EC"/>
</dbReference>
<organism evidence="12 13">
    <name type="scientific">Sphenodon punctatus</name>
    <name type="common">Tuatara</name>
    <name type="synonym">Hatteria punctata</name>
    <dbReference type="NCBI Taxonomy" id="8508"/>
    <lineage>
        <taxon>Eukaryota</taxon>
        <taxon>Metazoa</taxon>
        <taxon>Chordata</taxon>
        <taxon>Craniata</taxon>
        <taxon>Vertebrata</taxon>
        <taxon>Euteleostomi</taxon>
        <taxon>Lepidosauria</taxon>
        <taxon>Sphenodontia</taxon>
        <taxon>Sphenodontidae</taxon>
        <taxon>Sphenodon</taxon>
    </lineage>
</organism>
<dbReference type="AlphaFoldDB" id="A0A8D0GTD3"/>
<dbReference type="Pfam" id="PF08241">
    <property type="entry name" value="Methyltransf_11"/>
    <property type="match status" value="1"/>
</dbReference>
<dbReference type="CDD" id="cd02440">
    <property type="entry name" value="AdoMet_MTases"/>
    <property type="match status" value="2"/>
</dbReference>
<dbReference type="InterPro" id="IPR041698">
    <property type="entry name" value="Methyltransf_25"/>
</dbReference>
<evidence type="ECO:0000256" key="4">
    <source>
        <dbReference type="ARBA" id="ARBA00022679"/>
    </source>
</evidence>
<comment type="pathway">
    <text evidence="2">Lipid metabolism.</text>
</comment>
<comment type="catalytic activity">
    <reaction evidence="8">
        <text>N-methylethanolamine phosphate + S-adenosyl-L-methionine = N,N-dimethylethanolamine phosphate + S-adenosyl-L-homocysteine + H(+)</text>
        <dbReference type="Rhea" id="RHEA:25321"/>
        <dbReference type="ChEBI" id="CHEBI:15378"/>
        <dbReference type="ChEBI" id="CHEBI:57781"/>
        <dbReference type="ChEBI" id="CHEBI:57856"/>
        <dbReference type="ChEBI" id="CHEBI:58641"/>
        <dbReference type="ChEBI" id="CHEBI:59789"/>
        <dbReference type="EC" id="2.1.1.103"/>
    </reaction>
    <physiologicalReaction direction="left-to-right" evidence="8">
        <dbReference type="Rhea" id="RHEA:25322"/>
    </physiologicalReaction>
</comment>
<dbReference type="Pfam" id="PF13649">
    <property type="entry name" value="Methyltransf_25"/>
    <property type="match status" value="1"/>
</dbReference>
<reference evidence="12" key="2">
    <citation type="submission" date="2025-09" db="UniProtKB">
        <authorList>
            <consortium name="Ensembl"/>
        </authorList>
    </citation>
    <scope>IDENTIFICATION</scope>
</reference>
<dbReference type="Gene3D" id="3.40.50.150">
    <property type="entry name" value="Vaccinia Virus protein VP39"/>
    <property type="match status" value="2"/>
</dbReference>
<name>A0A8D0GTD3_SPHPU</name>
<evidence type="ECO:0000256" key="2">
    <source>
        <dbReference type="ARBA" id="ARBA00005189"/>
    </source>
</evidence>
<feature type="coiled-coil region" evidence="9">
    <location>
        <begin position="426"/>
        <end position="453"/>
    </location>
</feature>
<sequence>MGEVGAQFWREHSRNPSLQDMMLDSNAQLLSQEERPEILELLPLLDGQDVLELGAGIGRYTSVLAEPARHVTAVDFMESFVEQNRRENGHRDNVAFLQGDVTCLQLPGQSFHLIFSNWLFMYLADEELRALARRMLSWLRPGGHLFFRESCFHQSGDSPRSFNPTLYRTPAQYNQLLTGAQETLEEKNWGFEIVFSRSVQTYVKRKGNRNQVCWLLQKGQRIQTGPRGCTTFQQFLDSGQYTERSIRRYEWLFGTGFVSTGGLATTKVPGQGDSGDRRSMDVGGWGMGHGCWHMRGRRGFGVKVLGMDLSHNMVELALERAQQEDNDLVEFEVGDVTRRSFPAGSFQVLYSRDTLLHIADKGALFRKFLAWLKPGGQLLISDYCCGPRPWSEAFTVYVRQRGYTLLTPQEYGQALQEAGFTQVQAWDRTKRMALALSEELQELERNRQDFIQAFSEVEFDSMACGWREKQARCLDGDQRWGVLYAKKPQ</sequence>
<dbReference type="GeneTree" id="ENSGT00390000000610"/>
<evidence type="ECO:0000256" key="9">
    <source>
        <dbReference type="SAM" id="Coils"/>
    </source>
</evidence>
<protein>
    <recommendedName>
        <fullName evidence="5">phosphoethanolamine N-methyltransferase</fullName>
        <ecNumber evidence="5">2.1.1.103</ecNumber>
    </recommendedName>
</protein>
<evidence type="ECO:0000256" key="7">
    <source>
        <dbReference type="ARBA" id="ARBA00047622"/>
    </source>
</evidence>
<dbReference type="InterPro" id="IPR013216">
    <property type="entry name" value="Methyltransf_11"/>
</dbReference>
<dbReference type="InterPro" id="IPR029063">
    <property type="entry name" value="SAM-dependent_MTases_sf"/>
</dbReference>
<evidence type="ECO:0000256" key="6">
    <source>
        <dbReference type="ARBA" id="ARBA00047619"/>
    </source>
</evidence>
<keyword evidence="9" id="KW-0175">Coiled coil</keyword>
<dbReference type="Proteomes" id="UP000694392">
    <property type="component" value="Unplaced"/>
</dbReference>
<evidence type="ECO:0000256" key="5">
    <source>
        <dbReference type="ARBA" id="ARBA00035674"/>
    </source>
</evidence>